<dbReference type="Proteomes" id="UP000033869">
    <property type="component" value="Unassembled WGS sequence"/>
</dbReference>
<dbReference type="AlphaFoldDB" id="A0A0G0WCV1"/>
<keyword evidence="1" id="KW-1133">Transmembrane helix</keyword>
<evidence type="ECO:0000313" key="3">
    <source>
        <dbReference type="Proteomes" id="UP000033869"/>
    </source>
</evidence>
<sequence>MKSIPKFFDFLVNFLLGLVNIVLNSFGAILVLVLYLIPVCVIFFVILYAVWNYLYHEEGRGSFKGFVRGNKLVKISFVTLMLIVSYFVLAGEKFFESIYLSFKNIF</sequence>
<comment type="caution">
    <text evidence="2">The sequence shown here is derived from an EMBL/GenBank/DDBJ whole genome shotgun (WGS) entry which is preliminary data.</text>
</comment>
<protein>
    <submittedName>
        <fullName evidence="2">Uncharacterized protein</fullName>
    </submittedName>
</protein>
<gene>
    <name evidence="2" type="ORF">UU65_C0001G0307</name>
</gene>
<feature type="transmembrane region" description="Helical" evidence="1">
    <location>
        <begin position="7"/>
        <end position="23"/>
    </location>
</feature>
<feature type="transmembrane region" description="Helical" evidence="1">
    <location>
        <begin position="72"/>
        <end position="91"/>
    </location>
</feature>
<accession>A0A0G0WCV1</accession>
<keyword evidence="1" id="KW-0472">Membrane</keyword>
<name>A0A0G0WCV1_UNCC2</name>
<evidence type="ECO:0000313" key="2">
    <source>
        <dbReference type="EMBL" id="KKS09902.1"/>
    </source>
</evidence>
<proteinExistence type="predicted"/>
<feature type="transmembrane region" description="Helical" evidence="1">
    <location>
        <begin position="29"/>
        <end position="51"/>
    </location>
</feature>
<dbReference type="EMBL" id="LCBL01000001">
    <property type="protein sequence ID" value="KKS09902.1"/>
    <property type="molecule type" value="Genomic_DNA"/>
</dbReference>
<keyword evidence="1" id="KW-0812">Transmembrane</keyword>
<organism evidence="2 3">
    <name type="scientific">candidate division CPR2 bacterium GW2011_GWC1_41_48</name>
    <dbReference type="NCBI Taxonomy" id="1618344"/>
    <lineage>
        <taxon>Bacteria</taxon>
        <taxon>Bacteria division CPR2</taxon>
    </lineage>
</organism>
<evidence type="ECO:0000256" key="1">
    <source>
        <dbReference type="SAM" id="Phobius"/>
    </source>
</evidence>
<reference evidence="2 3" key="1">
    <citation type="journal article" date="2015" name="Nature">
        <title>rRNA introns, odd ribosomes, and small enigmatic genomes across a large radiation of phyla.</title>
        <authorList>
            <person name="Brown C.T."/>
            <person name="Hug L.A."/>
            <person name="Thomas B.C."/>
            <person name="Sharon I."/>
            <person name="Castelle C.J."/>
            <person name="Singh A."/>
            <person name="Wilkins M.J."/>
            <person name="Williams K.H."/>
            <person name="Banfield J.F."/>
        </authorList>
    </citation>
    <scope>NUCLEOTIDE SEQUENCE [LARGE SCALE GENOMIC DNA]</scope>
</reference>